<keyword evidence="2" id="KW-1185">Reference proteome</keyword>
<organism evidence="1 2">
    <name type="scientific">Setaria italica</name>
    <name type="common">Foxtail millet</name>
    <name type="synonym">Panicum italicum</name>
    <dbReference type="NCBI Taxonomy" id="4555"/>
    <lineage>
        <taxon>Eukaryota</taxon>
        <taxon>Viridiplantae</taxon>
        <taxon>Streptophyta</taxon>
        <taxon>Embryophyta</taxon>
        <taxon>Tracheophyta</taxon>
        <taxon>Spermatophyta</taxon>
        <taxon>Magnoliopsida</taxon>
        <taxon>Liliopsida</taxon>
        <taxon>Poales</taxon>
        <taxon>Poaceae</taxon>
        <taxon>PACMAD clade</taxon>
        <taxon>Panicoideae</taxon>
        <taxon>Panicodae</taxon>
        <taxon>Paniceae</taxon>
        <taxon>Cenchrinae</taxon>
        <taxon>Setaria</taxon>
    </lineage>
</organism>
<dbReference type="EnsemblPlants" id="KQL02104">
    <property type="protein sequence ID" value="KQL02104"/>
    <property type="gene ID" value="SETIT_014831mg"/>
</dbReference>
<dbReference type="AlphaFoldDB" id="K3YKR2"/>
<name>K3YKR2_SETIT</name>
<dbReference type="InParanoid" id="K3YKR2"/>
<dbReference type="Gramene" id="KQL02104">
    <property type="protein sequence ID" value="KQL02104"/>
    <property type="gene ID" value="SETIT_014831mg"/>
</dbReference>
<sequence>MYSSMPGLWLLKITALKRIYHIEQNYEHSCIWGLGSFNLMHPLMLLKLVIPNKTEN</sequence>
<reference evidence="2" key="1">
    <citation type="journal article" date="2012" name="Nat. Biotechnol.">
        <title>Reference genome sequence of the model plant Setaria.</title>
        <authorList>
            <person name="Bennetzen J.L."/>
            <person name="Schmutz J."/>
            <person name="Wang H."/>
            <person name="Percifield R."/>
            <person name="Hawkins J."/>
            <person name="Pontaroli A.C."/>
            <person name="Estep M."/>
            <person name="Feng L."/>
            <person name="Vaughn J.N."/>
            <person name="Grimwood J."/>
            <person name="Jenkins J."/>
            <person name="Barry K."/>
            <person name="Lindquist E."/>
            <person name="Hellsten U."/>
            <person name="Deshpande S."/>
            <person name="Wang X."/>
            <person name="Wu X."/>
            <person name="Mitros T."/>
            <person name="Triplett J."/>
            <person name="Yang X."/>
            <person name="Ye C.Y."/>
            <person name="Mauro-Herrera M."/>
            <person name="Wang L."/>
            <person name="Li P."/>
            <person name="Sharma M."/>
            <person name="Sharma R."/>
            <person name="Ronald P.C."/>
            <person name="Panaud O."/>
            <person name="Kellogg E.A."/>
            <person name="Brutnell T.P."/>
            <person name="Doust A.N."/>
            <person name="Tuskan G.A."/>
            <person name="Rokhsar D."/>
            <person name="Devos K.M."/>
        </authorList>
    </citation>
    <scope>NUCLEOTIDE SEQUENCE [LARGE SCALE GENOMIC DNA]</scope>
    <source>
        <strain evidence="2">cv. Yugu1</strain>
    </source>
</reference>
<dbReference type="EMBL" id="AGNK02003916">
    <property type="status" value="NOT_ANNOTATED_CDS"/>
    <property type="molecule type" value="Genomic_DNA"/>
</dbReference>
<evidence type="ECO:0000313" key="2">
    <source>
        <dbReference type="Proteomes" id="UP000004995"/>
    </source>
</evidence>
<dbReference type="Proteomes" id="UP000004995">
    <property type="component" value="Unassembled WGS sequence"/>
</dbReference>
<accession>K3YKR2</accession>
<dbReference type="HOGENOM" id="CLU_3017872_0_0_1"/>
<protein>
    <submittedName>
        <fullName evidence="1">Uncharacterized protein</fullName>
    </submittedName>
</protein>
<reference evidence="1" key="2">
    <citation type="submission" date="2018-08" db="UniProtKB">
        <authorList>
            <consortium name="EnsemblPlants"/>
        </authorList>
    </citation>
    <scope>IDENTIFICATION</scope>
    <source>
        <strain evidence="1">Yugu1</strain>
    </source>
</reference>
<proteinExistence type="predicted"/>
<evidence type="ECO:0000313" key="1">
    <source>
        <dbReference type="EnsemblPlants" id="KQL02104"/>
    </source>
</evidence>